<dbReference type="InterPro" id="IPR023393">
    <property type="entry name" value="START-like_dom_sf"/>
</dbReference>
<dbReference type="Proteomes" id="UP000252792">
    <property type="component" value="Unassembled WGS sequence"/>
</dbReference>
<protein>
    <submittedName>
        <fullName evidence="2">Polyketide cyclase/dehydrase/lipid transport protein</fullName>
    </submittedName>
</protein>
<comment type="caution">
    <text evidence="2">The sequence shown here is derived from an EMBL/GenBank/DDBJ whole genome shotgun (WGS) entry which is preliminary data.</text>
</comment>
<proteinExistence type="predicted"/>
<keyword evidence="1" id="KW-0812">Transmembrane</keyword>
<dbReference type="EMBL" id="QNSE01000011">
    <property type="protein sequence ID" value="RBP80595.1"/>
    <property type="molecule type" value="Genomic_DNA"/>
</dbReference>
<organism evidence="2 3">
    <name type="scientific">Marinomonas rhizomae</name>
    <dbReference type="NCBI Taxonomy" id="491948"/>
    <lineage>
        <taxon>Bacteria</taxon>
        <taxon>Pseudomonadati</taxon>
        <taxon>Pseudomonadota</taxon>
        <taxon>Gammaproteobacteria</taxon>
        <taxon>Oceanospirillales</taxon>
        <taxon>Oceanospirillaceae</taxon>
        <taxon>Marinomonas</taxon>
    </lineage>
</organism>
<sequence length="185" mass="20451">MASHSSHPAALYKLRKVTRISAVVILFLVVVGFFMPADYRVERSVVINAPRDSIYQDMLQGDQLPKWMFIQGGRVALSEGVLGKGDSVALLYDKTAEQGVLSVIESSEAVVRFDVRPKPKVNLVHNQIELQGLDGGTLVKWTIKGNLSAGLLSPYLAMFANNIAGSNFERSLQKLKEQIELQHSR</sequence>
<dbReference type="AlphaFoldDB" id="A0A366J387"/>
<dbReference type="OrthoDB" id="9807923at2"/>
<dbReference type="SUPFAM" id="SSF55961">
    <property type="entry name" value="Bet v1-like"/>
    <property type="match status" value="1"/>
</dbReference>
<dbReference type="RefSeq" id="WP_113917664.1">
    <property type="nucleotide sequence ID" value="NZ_QNSE01000011.1"/>
</dbReference>
<dbReference type="Gene3D" id="3.30.530.20">
    <property type="match status" value="1"/>
</dbReference>
<gene>
    <name evidence="2" type="ORF">DFP80_111118</name>
</gene>
<reference evidence="2 3" key="1">
    <citation type="submission" date="2018-06" db="EMBL/GenBank/DDBJ databases">
        <title>Genomic Encyclopedia of Type Strains, Phase III (KMG-III): the genomes of soil and plant-associated and newly described type strains.</title>
        <authorList>
            <person name="Whitman W."/>
        </authorList>
    </citation>
    <scope>NUCLEOTIDE SEQUENCE [LARGE SCALE GENOMIC DNA]</scope>
    <source>
        <strain evidence="2 3">CECT 7377</strain>
    </source>
</reference>
<keyword evidence="1" id="KW-1133">Transmembrane helix</keyword>
<evidence type="ECO:0000256" key="1">
    <source>
        <dbReference type="SAM" id="Phobius"/>
    </source>
</evidence>
<feature type="transmembrane region" description="Helical" evidence="1">
    <location>
        <begin position="20"/>
        <end position="37"/>
    </location>
</feature>
<name>A0A366J387_9GAMM</name>
<evidence type="ECO:0000313" key="3">
    <source>
        <dbReference type="Proteomes" id="UP000252792"/>
    </source>
</evidence>
<keyword evidence="3" id="KW-1185">Reference proteome</keyword>
<accession>A0A366J387</accession>
<keyword evidence="1" id="KW-0472">Membrane</keyword>
<evidence type="ECO:0000313" key="2">
    <source>
        <dbReference type="EMBL" id="RBP80595.1"/>
    </source>
</evidence>